<evidence type="ECO:0000313" key="3">
    <source>
        <dbReference type="Proteomes" id="UP000092971"/>
    </source>
</evidence>
<dbReference type="Pfam" id="PF13416">
    <property type="entry name" value="SBP_bac_8"/>
    <property type="match status" value="1"/>
</dbReference>
<protein>
    <recommendedName>
        <fullName evidence="4">ABC transporter substrate-binding protein</fullName>
    </recommendedName>
</protein>
<evidence type="ECO:0000313" key="2">
    <source>
        <dbReference type="EMBL" id="ANW97948.1"/>
    </source>
</evidence>
<dbReference type="Proteomes" id="UP000092971">
    <property type="component" value="Chromosome"/>
</dbReference>
<keyword evidence="1" id="KW-0732">Signal</keyword>
<organism evidence="2 3">
    <name type="scientific">Thermoclostridium stercorarium subsp. thermolacticum DSM 2910</name>
    <dbReference type="NCBI Taxonomy" id="1121336"/>
    <lineage>
        <taxon>Bacteria</taxon>
        <taxon>Bacillati</taxon>
        <taxon>Bacillota</taxon>
        <taxon>Clostridia</taxon>
        <taxon>Eubacteriales</taxon>
        <taxon>Oscillospiraceae</taxon>
        <taxon>Thermoclostridium</taxon>
    </lineage>
</organism>
<dbReference type="InterPro" id="IPR050490">
    <property type="entry name" value="Bact_solute-bd_prot1"/>
</dbReference>
<reference evidence="2 3" key="1">
    <citation type="submission" date="2016-02" db="EMBL/GenBank/DDBJ databases">
        <title>Comparison of Clostridium stercorarium subspecies using comparative genomics and transcriptomics.</title>
        <authorList>
            <person name="Schellenberg J."/>
            <person name="Thallinger G."/>
            <person name="Levin D.B."/>
            <person name="Zhang X."/>
            <person name="Alvare G."/>
            <person name="Fristensky B."/>
            <person name="Sparling R."/>
        </authorList>
    </citation>
    <scope>NUCLEOTIDE SEQUENCE [LARGE SCALE GENOMIC DNA]</scope>
    <source>
        <strain evidence="2 3">DSM 2910</strain>
    </source>
</reference>
<dbReference type="InterPro" id="IPR006059">
    <property type="entry name" value="SBP"/>
</dbReference>
<dbReference type="PANTHER" id="PTHR43649">
    <property type="entry name" value="ARABINOSE-BINDING PROTEIN-RELATED"/>
    <property type="match status" value="1"/>
</dbReference>
<dbReference type="PANTHER" id="PTHR43649:SF12">
    <property type="entry name" value="DIACETYLCHITOBIOSE BINDING PROTEIN DASA"/>
    <property type="match status" value="1"/>
</dbReference>
<feature type="signal peptide" evidence="1">
    <location>
        <begin position="1"/>
        <end position="23"/>
    </location>
</feature>
<sequence>MKINTIKRISVFAVVIMMVLSMAACGERGTNTPGGNTNATVTPTPAESDNLLAKYDPPIEMTAWRFLNNGIQFKEGDDIENNIWIDYYREVFGINLKYDWVVPEEQFEQKMNIAIASGNLPDLMWLNNKNLIELANDGMLYDLTELYQTRTSEFTKSILEQDITSFNTAKVNGKLYAIPHTGSAIDSLQILYVRTDWLENLGLEVPTTMQELLEVIEAFTKNDPDRNGKDDTYGLGLTKNFIKDNHFGATGFFAGYHAYVRRWIENENGDIVYGSIQPEVKTALLELQRLYKEGMIDPEFGVKDRNKVQESIAAGKIGVMYGGMSTPGAILKFNAENDPNAEWVALELVSADSDPAMPITKMPVNRYYAVNADYEHPEAIMKLVEAGSAGYARDSKEKADEWSNKLSHDENGIAVWQYQVLGYEPAKKNLTAHYNVVKALTTGDTSILNAEEQGYYDRIKLYEAGDRSYYGDAHIFGTPGSFDIIDKYVKSENYLYDKFYGSATPTMVERSATLEAMEEEVFTKIIMGDSIDLFDKFVEDWKKLGGDQITKEINEWYGTVK</sequence>
<dbReference type="CDD" id="cd13580">
    <property type="entry name" value="PBP2_AlgQ_like_1"/>
    <property type="match status" value="1"/>
</dbReference>
<dbReference type="PROSITE" id="PS51257">
    <property type="entry name" value="PROKAR_LIPOPROTEIN"/>
    <property type="match status" value="1"/>
</dbReference>
<name>A0A1B1YB30_THEST</name>
<gene>
    <name evidence="2" type="ORF">CSTERTH_02285</name>
</gene>
<dbReference type="SUPFAM" id="SSF53850">
    <property type="entry name" value="Periplasmic binding protein-like II"/>
    <property type="match status" value="1"/>
</dbReference>
<dbReference type="RefSeq" id="WP_015358215.1">
    <property type="nucleotide sequence ID" value="NZ_CP014672.1"/>
</dbReference>
<dbReference type="OrthoDB" id="2650856at2"/>
<dbReference type="EMBL" id="CP014672">
    <property type="protein sequence ID" value="ANW97948.1"/>
    <property type="molecule type" value="Genomic_DNA"/>
</dbReference>
<evidence type="ECO:0000256" key="1">
    <source>
        <dbReference type="SAM" id="SignalP"/>
    </source>
</evidence>
<dbReference type="Gene3D" id="3.40.190.10">
    <property type="entry name" value="Periplasmic binding protein-like II"/>
    <property type="match status" value="2"/>
</dbReference>
<dbReference type="AlphaFoldDB" id="A0A1B1YB30"/>
<proteinExistence type="predicted"/>
<accession>A0A1B1YB30</accession>
<feature type="chain" id="PRO_5008532676" description="ABC transporter substrate-binding protein" evidence="1">
    <location>
        <begin position="24"/>
        <end position="561"/>
    </location>
</feature>
<evidence type="ECO:0008006" key="4">
    <source>
        <dbReference type="Google" id="ProtNLM"/>
    </source>
</evidence>